<evidence type="ECO:0000313" key="2">
    <source>
        <dbReference type="EMBL" id="KAG7527558.1"/>
    </source>
</evidence>
<evidence type="ECO:0000313" key="3">
    <source>
        <dbReference type="Proteomes" id="UP000812966"/>
    </source>
</evidence>
<feature type="region of interest" description="Disordered" evidence="1">
    <location>
        <begin position="187"/>
        <end position="257"/>
    </location>
</feature>
<feature type="compositionally biased region" description="Basic and acidic residues" evidence="1">
    <location>
        <begin position="215"/>
        <end position="225"/>
    </location>
</feature>
<dbReference type="GO" id="GO:0000932">
    <property type="term" value="C:P-body"/>
    <property type="evidence" value="ECO:0007669"/>
    <property type="project" value="TreeGrafter"/>
</dbReference>
<name>A0A8K0NK83_9TREE</name>
<protein>
    <recommendedName>
        <fullName evidence="4">Tubulin-tyrosine ligase</fullName>
    </recommendedName>
</protein>
<organism evidence="2 3">
    <name type="scientific">Filobasidium floriforme</name>
    <dbReference type="NCBI Taxonomy" id="5210"/>
    <lineage>
        <taxon>Eukaryota</taxon>
        <taxon>Fungi</taxon>
        <taxon>Dikarya</taxon>
        <taxon>Basidiomycota</taxon>
        <taxon>Agaricomycotina</taxon>
        <taxon>Tremellomycetes</taxon>
        <taxon>Filobasidiales</taxon>
        <taxon>Filobasidiaceae</taxon>
        <taxon>Filobasidium</taxon>
    </lineage>
</organism>
<dbReference type="Proteomes" id="UP000812966">
    <property type="component" value="Unassembled WGS sequence"/>
</dbReference>
<dbReference type="InterPro" id="IPR004344">
    <property type="entry name" value="TTL/TTLL_fam"/>
</dbReference>
<proteinExistence type="predicted"/>
<dbReference type="OrthoDB" id="202825at2759"/>
<dbReference type="PROSITE" id="PS51221">
    <property type="entry name" value="TTL"/>
    <property type="match status" value="1"/>
</dbReference>
<keyword evidence="3" id="KW-1185">Reference proteome</keyword>
<reference evidence="2" key="1">
    <citation type="submission" date="2020-04" db="EMBL/GenBank/DDBJ databases">
        <title>Analysis of mating type loci in Filobasidium floriforme.</title>
        <authorList>
            <person name="Nowrousian M."/>
        </authorList>
    </citation>
    <scope>NUCLEOTIDE SEQUENCE</scope>
    <source>
        <strain evidence="2">CBS 6242</strain>
    </source>
</reference>
<accession>A0A8K0NK83</accession>
<dbReference type="Pfam" id="PF03133">
    <property type="entry name" value="TTL"/>
    <property type="match status" value="1"/>
</dbReference>
<dbReference type="AlphaFoldDB" id="A0A8K0NK83"/>
<gene>
    <name evidence="2" type="ORF">FFLO_06810</name>
</gene>
<evidence type="ECO:0008006" key="4">
    <source>
        <dbReference type="Google" id="ProtNLM"/>
    </source>
</evidence>
<sequence>MIVPQDTSKRLTAFVNFPSQYTQNLLLSALTSTLPSLAITTHPAESTEECPQLQWADYDLLYIDDIMSHPQDRLISSYIYRKTLIRKHMLHNSIQEYLAKQRHRGVPSLLEKSIPRGWVIDIQFADELDELMMDELYDLKDDLDANLEVEDVSKRKWFILKPGMSDKAQGIRMFSTEEELVSIFEGFEPEIDDEEDEDSDDENEAENAEEEGLTEEERQRIEKLAIQDFPDDEPFEPEPTTPMGKTDSGSDDDDLDTGVQTSQLRHFVIQEYVPRPLLIDPREGHSSSSQALEGHKFHLRAYVMMSGTYKLYLARTMLALFSDKKFAFSSKSTEEDESELDLTAHLTNTCLQSEAAGSTGPAEELVKLYWELKGQTALDQEGSAQGKITEEWLESTFETVGRVVAETVTAAVNCGSFGLQLLPNAFEIFGVDLLLSFPPSSEPKGTDLPAPTVTLLEFNASPDFFQSGERLKYELGNMFKDVCRLVIAPFFDLDLISDEDDESESDQPKTPSQADAWVLIGEEKTRGEW</sequence>
<dbReference type="PANTHER" id="PTHR47551:SF1">
    <property type="entry name" value="TUBULIN--TYROSINE LIGASE PBY1-RELATED"/>
    <property type="match status" value="1"/>
</dbReference>
<dbReference type="Gene3D" id="3.30.470.20">
    <property type="entry name" value="ATP-grasp fold, B domain"/>
    <property type="match status" value="1"/>
</dbReference>
<comment type="caution">
    <text evidence="2">The sequence shown here is derived from an EMBL/GenBank/DDBJ whole genome shotgun (WGS) entry which is preliminary data.</text>
</comment>
<dbReference type="EMBL" id="JABELV010000265">
    <property type="protein sequence ID" value="KAG7527558.1"/>
    <property type="molecule type" value="Genomic_DNA"/>
</dbReference>
<dbReference type="InterPro" id="IPR027746">
    <property type="entry name" value="TTL"/>
</dbReference>
<dbReference type="PANTHER" id="PTHR47551">
    <property type="entry name" value="TUBULIN--TYROSINE LIGASE PBY1-RELATED"/>
    <property type="match status" value="1"/>
</dbReference>
<evidence type="ECO:0000256" key="1">
    <source>
        <dbReference type="SAM" id="MobiDB-lite"/>
    </source>
</evidence>
<feature type="compositionally biased region" description="Acidic residues" evidence="1">
    <location>
        <begin position="187"/>
        <end position="214"/>
    </location>
</feature>